<accession>A0ABD0R398</accession>
<keyword evidence="3" id="KW-1185">Reference proteome</keyword>
<reference evidence="2 3" key="1">
    <citation type="submission" date="2024-05" db="EMBL/GenBank/DDBJ databases">
        <title>Genome sequencing and assembly of Indian major carp, Cirrhinus mrigala (Hamilton, 1822).</title>
        <authorList>
            <person name="Mohindra V."/>
            <person name="Chowdhury L.M."/>
            <person name="Lal K."/>
            <person name="Jena J.K."/>
        </authorList>
    </citation>
    <scope>NUCLEOTIDE SEQUENCE [LARGE SCALE GENOMIC DNA]</scope>
    <source>
        <strain evidence="2">CM1030</strain>
        <tissue evidence="2">Blood</tissue>
    </source>
</reference>
<dbReference type="AlphaFoldDB" id="A0ABD0R398"/>
<feature type="region of interest" description="Disordered" evidence="1">
    <location>
        <begin position="22"/>
        <end position="42"/>
    </location>
</feature>
<protein>
    <submittedName>
        <fullName evidence="2">Uncharacterized protein</fullName>
    </submittedName>
</protein>
<evidence type="ECO:0000313" key="2">
    <source>
        <dbReference type="EMBL" id="KAL0192975.1"/>
    </source>
</evidence>
<feature type="non-terminal residue" evidence="2">
    <location>
        <position position="1"/>
    </location>
</feature>
<dbReference type="EMBL" id="JAMKFB020000005">
    <property type="protein sequence ID" value="KAL0192975.1"/>
    <property type="molecule type" value="Genomic_DNA"/>
</dbReference>
<proteinExistence type="predicted"/>
<comment type="caution">
    <text evidence="2">The sequence shown here is derived from an EMBL/GenBank/DDBJ whole genome shotgun (WGS) entry which is preliminary data.</text>
</comment>
<sequence length="70" mass="7708">RLKDQPCVLKSTQAALTTTRRTQMTKVKDSMGTPTRQQTGEISSVCRVQLESAQSVLQPKHHSTPVTSRG</sequence>
<evidence type="ECO:0000256" key="1">
    <source>
        <dbReference type="SAM" id="MobiDB-lite"/>
    </source>
</evidence>
<evidence type="ECO:0000313" key="3">
    <source>
        <dbReference type="Proteomes" id="UP001529510"/>
    </source>
</evidence>
<gene>
    <name evidence="2" type="ORF">M9458_011271</name>
</gene>
<name>A0ABD0R398_CIRMR</name>
<organism evidence="2 3">
    <name type="scientific">Cirrhinus mrigala</name>
    <name type="common">Mrigala</name>
    <dbReference type="NCBI Taxonomy" id="683832"/>
    <lineage>
        <taxon>Eukaryota</taxon>
        <taxon>Metazoa</taxon>
        <taxon>Chordata</taxon>
        <taxon>Craniata</taxon>
        <taxon>Vertebrata</taxon>
        <taxon>Euteleostomi</taxon>
        <taxon>Actinopterygii</taxon>
        <taxon>Neopterygii</taxon>
        <taxon>Teleostei</taxon>
        <taxon>Ostariophysi</taxon>
        <taxon>Cypriniformes</taxon>
        <taxon>Cyprinidae</taxon>
        <taxon>Labeoninae</taxon>
        <taxon>Labeonini</taxon>
        <taxon>Cirrhinus</taxon>
    </lineage>
</organism>
<feature type="non-terminal residue" evidence="2">
    <location>
        <position position="70"/>
    </location>
</feature>
<feature type="compositionally biased region" description="Polar residues" evidence="1">
    <location>
        <begin position="32"/>
        <end position="42"/>
    </location>
</feature>
<dbReference type="Proteomes" id="UP001529510">
    <property type="component" value="Unassembled WGS sequence"/>
</dbReference>